<dbReference type="GeneID" id="7835745"/>
<evidence type="ECO:0000313" key="2">
    <source>
        <dbReference type="EMBL" id="EAR81686.2"/>
    </source>
</evidence>
<dbReference type="EMBL" id="GG662463">
    <property type="protein sequence ID" value="EAR81686.2"/>
    <property type="molecule type" value="Genomic_DNA"/>
</dbReference>
<name>Q228H1_TETTS</name>
<sequence length="495" mass="59278">MEQIMCQQSSTSPNKQAAKSQYNENLSYQHCFNQNFSTKANSSFERSWINIQTNDKKKMKKRLNSTNSHVTKTGQKSQKKENEFEGDLSYDYKGEYYPPPQHLHHRLADKIKQILHRDKHEDYKSILKIIEDKKAEKLSLSPSPAKKQKQSTKKQLELQKKKQKQISSDIYSHAYEKVDDDEIFVDPTQYNLFKNKRFSKIKELYIREYQDFMEKDKAEKGYQDHPEMVDNLLYNQLSASAVATHKWNSYRAQMNILKLKPQSKNICSYPLSPRVVKEIDQIQQKRDFRRNMILKVKGSDLQHEKVKDNLVFDLNSSQKDYMNNLEKIHQDKQVVYGDTWDEYIQILDYKQTLDDRNDNHELVQAYNDFQFIKKKKEEFLKTKIEKENFEYQKKIEEQERIEYLNDFYGNCQKNQFVPLPRQRVFEREQRSLSMSLNKNTTPQSLTYQQKQQSISHKDDDDVFDTIKTGYQDEVYLVKPKTHLKSKIKTKFYLKE</sequence>
<accession>Q228H1</accession>
<feature type="region of interest" description="Disordered" evidence="1">
    <location>
        <begin position="1"/>
        <end position="20"/>
    </location>
</feature>
<proteinExistence type="predicted"/>
<dbReference type="eggNOG" id="ENOG502SXEB">
    <property type="taxonomic scope" value="Eukaryota"/>
</dbReference>
<evidence type="ECO:0000256" key="1">
    <source>
        <dbReference type="SAM" id="MobiDB-lite"/>
    </source>
</evidence>
<organism evidence="2 3">
    <name type="scientific">Tetrahymena thermophila (strain SB210)</name>
    <dbReference type="NCBI Taxonomy" id="312017"/>
    <lineage>
        <taxon>Eukaryota</taxon>
        <taxon>Sar</taxon>
        <taxon>Alveolata</taxon>
        <taxon>Ciliophora</taxon>
        <taxon>Intramacronucleata</taxon>
        <taxon>Oligohymenophorea</taxon>
        <taxon>Hymenostomatida</taxon>
        <taxon>Tetrahymenina</taxon>
        <taxon>Tetrahymenidae</taxon>
        <taxon>Tetrahymena</taxon>
    </lineage>
</organism>
<dbReference type="Proteomes" id="UP000009168">
    <property type="component" value="Unassembled WGS sequence"/>
</dbReference>
<feature type="region of interest" description="Disordered" evidence="1">
    <location>
        <begin position="56"/>
        <end position="84"/>
    </location>
</feature>
<dbReference type="HOGENOM" id="CLU_627768_0_0_1"/>
<feature type="region of interest" description="Disordered" evidence="1">
    <location>
        <begin position="138"/>
        <end position="162"/>
    </location>
</feature>
<evidence type="ECO:0000313" key="3">
    <source>
        <dbReference type="Proteomes" id="UP000009168"/>
    </source>
</evidence>
<dbReference type="OrthoDB" id="10682815at2759"/>
<dbReference type="AlphaFoldDB" id="Q228H1"/>
<dbReference type="KEGG" id="tet:TTHERM_01575240"/>
<dbReference type="RefSeq" id="XP_001029349.2">
    <property type="nucleotide sequence ID" value="XM_001029349.2"/>
</dbReference>
<dbReference type="InParanoid" id="Q228H1"/>
<reference evidence="3" key="1">
    <citation type="journal article" date="2006" name="PLoS Biol.">
        <title>Macronuclear genome sequence of the ciliate Tetrahymena thermophila, a model eukaryote.</title>
        <authorList>
            <person name="Eisen J.A."/>
            <person name="Coyne R.S."/>
            <person name="Wu M."/>
            <person name="Wu D."/>
            <person name="Thiagarajan M."/>
            <person name="Wortman J.R."/>
            <person name="Badger J.H."/>
            <person name="Ren Q."/>
            <person name="Amedeo P."/>
            <person name="Jones K.M."/>
            <person name="Tallon L.J."/>
            <person name="Delcher A.L."/>
            <person name="Salzberg S.L."/>
            <person name="Silva J.C."/>
            <person name="Haas B.J."/>
            <person name="Majoros W.H."/>
            <person name="Farzad M."/>
            <person name="Carlton J.M."/>
            <person name="Smith R.K. Jr."/>
            <person name="Garg J."/>
            <person name="Pearlman R.E."/>
            <person name="Karrer K.M."/>
            <person name="Sun L."/>
            <person name="Manning G."/>
            <person name="Elde N.C."/>
            <person name="Turkewitz A.P."/>
            <person name="Asai D.J."/>
            <person name="Wilkes D.E."/>
            <person name="Wang Y."/>
            <person name="Cai H."/>
            <person name="Collins K."/>
            <person name="Stewart B.A."/>
            <person name="Lee S.R."/>
            <person name="Wilamowska K."/>
            <person name="Weinberg Z."/>
            <person name="Ruzzo W.L."/>
            <person name="Wloga D."/>
            <person name="Gaertig J."/>
            <person name="Frankel J."/>
            <person name="Tsao C.-C."/>
            <person name="Gorovsky M.A."/>
            <person name="Keeling P.J."/>
            <person name="Waller R.F."/>
            <person name="Patron N.J."/>
            <person name="Cherry J.M."/>
            <person name="Stover N.A."/>
            <person name="Krieger C.J."/>
            <person name="del Toro C."/>
            <person name="Ryder H.F."/>
            <person name="Williamson S.C."/>
            <person name="Barbeau R.A."/>
            <person name="Hamilton E.P."/>
            <person name="Orias E."/>
        </authorList>
    </citation>
    <scope>NUCLEOTIDE SEQUENCE [LARGE SCALE GENOMIC DNA]</scope>
    <source>
        <strain evidence="3">SB210</strain>
    </source>
</reference>
<gene>
    <name evidence="2" type="ORF">TTHERM_01575240</name>
</gene>
<feature type="compositionally biased region" description="Polar residues" evidence="1">
    <location>
        <begin position="64"/>
        <end position="76"/>
    </location>
</feature>
<keyword evidence="3" id="KW-1185">Reference proteome</keyword>
<protein>
    <submittedName>
        <fullName evidence="2">Uncharacterized protein</fullName>
    </submittedName>
</protein>